<keyword evidence="6" id="KW-1185">Reference proteome</keyword>
<evidence type="ECO:0000313" key="6">
    <source>
        <dbReference type="Proteomes" id="UP001404845"/>
    </source>
</evidence>
<comment type="caution">
    <text evidence="5">The sequence shown here is derived from an EMBL/GenBank/DDBJ whole genome shotgun (WGS) entry which is preliminary data.</text>
</comment>
<evidence type="ECO:0000256" key="3">
    <source>
        <dbReference type="SAM" id="MobiDB-lite"/>
    </source>
</evidence>
<evidence type="ECO:0000259" key="4">
    <source>
        <dbReference type="Pfam" id="PF01515"/>
    </source>
</evidence>
<reference evidence="5 6" key="1">
    <citation type="journal article" date="2023" name="PLoS ONE">
        <title>Complete genome assembly of Hawai'i environmental nontuberculous mycobacteria reveals unexpected co-isolation with methylobacteria.</title>
        <authorList>
            <person name="Hendrix J."/>
            <person name="Epperson L.E."/>
            <person name="Tong E.I."/>
            <person name="Chan Y.L."/>
            <person name="Hasan N.A."/>
            <person name="Dawrs S.N."/>
            <person name="Norton G.J."/>
            <person name="Virdi R."/>
            <person name="Crooks J.L."/>
            <person name="Chan E.D."/>
            <person name="Honda J.R."/>
            <person name="Strong M."/>
        </authorList>
    </citation>
    <scope>NUCLEOTIDE SEQUENCE [LARGE SCALE GENOMIC DNA]</scope>
    <source>
        <strain evidence="5 6">NJH_HI01</strain>
    </source>
</reference>
<name>A0ABU9ZMM5_9HYPH</name>
<dbReference type="PANTHER" id="PTHR43356:SF2">
    <property type="entry name" value="PHOSPHATE ACETYLTRANSFERASE"/>
    <property type="match status" value="1"/>
</dbReference>
<dbReference type="SUPFAM" id="SSF53659">
    <property type="entry name" value="Isocitrate/Isopropylmalate dehydrogenase-like"/>
    <property type="match status" value="1"/>
</dbReference>
<dbReference type="NCBIfam" id="NF006045">
    <property type="entry name" value="PRK08190.1"/>
    <property type="match status" value="1"/>
</dbReference>
<dbReference type="Pfam" id="PF01515">
    <property type="entry name" value="PTA_PTB"/>
    <property type="match status" value="1"/>
</dbReference>
<dbReference type="PANTHER" id="PTHR43356">
    <property type="entry name" value="PHOSPHATE ACETYLTRANSFERASE"/>
    <property type="match status" value="1"/>
</dbReference>
<dbReference type="RefSeq" id="WP_345972574.1">
    <property type="nucleotide sequence ID" value="NZ_JAQYXL010000003.1"/>
</dbReference>
<dbReference type="InterPro" id="IPR002505">
    <property type="entry name" value="PTA_PTB"/>
</dbReference>
<dbReference type="EMBL" id="JAQYXL010000003">
    <property type="protein sequence ID" value="MEN3231895.1"/>
    <property type="molecule type" value="Genomic_DNA"/>
</dbReference>
<gene>
    <name evidence="5" type="ORF">PUR21_30455</name>
</gene>
<organism evidence="5 6">
    <name type="scientific">Methylorubrum rhodesianum</name>
    <dbReference type="NCBI Taxonomy" id="29427"/>
    <lineage>
        <taxon>Bacteria</taxon>
        <taxon>Pseudomonadati</taxon>
        <taxon>Pseudomonadota</taxon>
        <taxon>Alphaproteobacteria</taxon>
        <taxon>Hyphomicrobiales</taxon>
        <taxon>Methylobacteriaceae</taxon>
        <taxon>Methylorubrum</taxon>
    </lineage>
</organism>
<evidence type="ECO:0000256" key="1">
    <source>
        <dbReference type="ARBA" id="ARBA00022679"/>
    </source>
</evidence>
<evidence type="ECO:0000256" key="2">
    <source>
        <dbReference type="ARBA" id="ARBA00023315"/>
    </source>
</evidence>
<sequence>MVAPHLIDARQILSDLSAEMCWPISVIPLTAAGDDETAATVGVRLVREGQADASMKGHVHTDVLMHAVLDAQRGRRVAGRRVSHAFVCDVPTYPKLLIVSDAAINIAPDFGAKAQILQNAVDLAHLLGSGTPKAAVLSAVETINPAIASTLDAAALTLVARRGQIAAGALVDGPLAFDNAVSLGATMEKGIASEVAGEADILLVPDLVSGNMLAKSLEYLGGAVVTGVGAWPPNSRRADVASRSNEGAAHRPGYREPAAPLGGLAGKDAFGRGAGRQLRRTA</sequence>
<feature type="domain" description="Phosphate acetyl/butaryl transferase" evidence="4">
    <location>
        <begin position="38"/>
        <end position="227"/>
    </location>
</feature>
<keyword evidence="2" id="KW-0012">Acyltransferase</keyword>
<keyword evidence="1" id="KW-0808">Transferase</keyword>
<proteinExistence type="predicted"/>
<dbReference type="Gene3D" id="3.40.718.10">
    <property type="entry name" value="Isopropylmalate Dehydrogenase"/>
    <property type="match status" value="1"/>
</dbReference>
<feature type="region of interest" description="Disordered" evidence="3">
    <location>
        <begin position="235"/>
        <end position="282"/>
    </location>
</feature>
<dbReference type="InterPro" id="IPR050500">
    <property type="entry name" value="Phos_Acetyltrans/Butyryltrans"/>
</dbReference>
<evidence type="ECO:0000313" key="5">
    <source>
        <dbReference type="EMBL" id="MEN3231895.1"/>
    </source>
</evidence>
<accession>A0ABU9ZMM5</accession>
<dbReference type="Proteomes" id="UP001404845">
    <property type="component" value="Unassembled WGS sequence"/>
</dbReference>
<protein>
    <submittedName>
        <fullName evidence="5">Bifunctional enoyl-CoA hydratase/phosphate acetyltransferase</fullName>
    </submittedName>
</protein>